<dbReference type="Proteomes" id="UP000220340">
    <property type="component" value="Unassembled WGS sequence"/>
</dbReference>
<dbReference type="PROSITE" id="PS50005">
    <property type="entry name" value="TPR"/>
    <property type="match status" value="1"/>
</dbReference>
<keyword evidence="3" id="KW-1185">Reference proteome</keyword>
<protein>
    <recommendedName>
        <fullName evidence="4">Tetratricopeptide repeat protein</fullName>
    </recommendedName>
</protein>
<dbReference type="RefSeq" id="WP_073859143.1">
    <property type="nucleotide sequence ID" value="NZ_BAAATC010000015.1"/>
</dbReference>
<gene>
    <name evidence="2" type="ORF">CRI78_09320</name>
</gene>
<dbReference type="PANTHER" id="PTHR45588:SF1">
    <property type="entry name" value="WW DOMAIN-CONTAINING PROTEIN"/>
    <property type="match status" value="1"/>
</dbReference>
<comment type="caution">
    <text evidence="2">The sequence shown here is derived from an EMBL/GenBank/DDBJ whole genome shotgun (WGS) entry which is preliminary data.</text>
</comment>
<keyword evidence="1" id="KW-0802">TPR repeat</keyword>
<evidence type="ECO:0000313" key="3">
    <source>
        <dbReference type="Proteomes" id="UP000220340"/>
    </source>
</evidence>
<dbReference type="AlphaFoldDB" id="A0A1Q4H5W5"/>
<dbReference type="OrthoDB" id="9778494at2"/>
<organism evidence="2 3">
    <name type="scientific">Mycolicibacterium diernhoferi</name>
    <dbReference type="NCBI Taxonomy" id="1801"/>
    <lineage>
        <taxon>Bacteria</taxon>
        <taxon>Bacillati</taxon>
        <taxon>Actinomycetota</taxon>
        <taxon>Actinomycetes</taxon>
        <taxon>Mycobacteriales</taxon>
        <taxon>Mycobacteriaceae</taxon>
        <taxon>Mycolicibacterium</taxon>
    </lineage>
</organism>
<dbReference type="EMBL" id="PDCR01000010">
    <property type="protein sequence ID" value="PEG54817.1"/>
    <property type="molecule type" value="Genomic_DNA"/>
</dbReference>
<evidence type="ECO:0000256" key="1">
    <source>
        <dbReference type="PROSITE-ProRule" id="PRU00339"/>
    </source>
</evidence>
<dbReference type="STRING" id="1801.BRW64_24540"/>
<name>A0A1Q4H5W5_9MYCO</name>
<dbReference type="InterPro" id="IPR019734">
    <property type="entry name" value="TPR_rpt"/>
</dbReference>
<proteinExistence type="predicted"/>
<feature type="repeat" description="TPR" evidence="1">
    <location>
        <begin position="22"/>
        <end position="55"/>
    </location>
</feature>
<reference evidence="2 3" key="1">
    <citation type="submission" date="2017-10" db="EMBL/GenBank/DDBJ databases">
        <title>The new phylogeny of genus Mycobacterium.</title>
        <authorList>
            <person name="Tortoli E."/>
            <person name="Trovato A."/>
            <person name="Cirillo D.M."/>
        </authorList>
    </citation>
    <scope>NUCLEOTIDE SEQUENCE [LARGE SCALE GENOMIC DNA]</scope>
    <source>
        <strain evidence="2 3">IP141170001</strain>
    </source>
</reference>
<evidence type="ECO:0000313" key="2">
    <source>
        <dbReference type="EMBL" id="PEG54817.1"/>
    </source>
</evidence>
<evidence type="ECO:0008006" key="4">
    <source>
        <dbReference type="Google" id="ProtNLM"/>
    </source>
</evidence>
<dbReference type="PANTHER" id="PTHR45588">
    <property type="entry name" value="TPR DOMAIN-CONTAINING PROTEIN"/>
    <property type="match status" value="1"/>
</dbReference>
<dbReference type="SUPFAM" id="SSF48452">
    <property type="entry name" value="TPR-like"/>
    <property type="match status" value="2"/>
</dbReference>
<accession>A0A1Q4H5W5</accession>
<dbReference type="InterPro" id="IPR011990">
    <property type="entry name" value="TPR-like_helical_dom_sf"/>
</dbReference>
<sequence length="564" mass="63254">MTDYPFDLGAYCRVITTSSPEAQGWFDRGLNWTYGYNHEEADACFKQALRYDPDCAMAHWGVAYVIGPNYNKPWELFDEKEIQTTLAESKRACATARANMAGASPVEQALIGALELRYRCDGDLDELNKWSHEYADAMRGVHRSFGEDPDVAALFAESLMNLTPWTMWDPRTGEPTADAKTAECQAVLENAIGRNRDAARPPHPGLWHLYIHLMEMSGQPEAALRVGDELRRLVPDSGHLAHMPTHIDVLCGHYQDVVDWNHIGIEKDVKYWEYAGAHNFYSNYRVHNYHFKLYGAMLLGQFAPAMEAVRTMHATIPDELVYIDSPPMADFLEGYKSIGTHALVRFGRWQDLIDDPLPADPELFCMTAAMNYYGKGIAHAALKQHDLAAEAQRAFERVAATVPDTRRLHTVTCQQILGVAREMLAGEIAYHRGDYDEAFARLRQAVTNEDELPYDEPWGWMMPSRHALGALLLEQGHIAEAARAYEADLGLTDEVIRSNRHPNNVWALVGLHRCYELLGDTARARMIKPALDVALSRADPQVRSSCFCSRPLDAAAPAPSCCSG</sequence>
<dbReference type="Gene3D" id="1.25.40.10">
    <property type="entry name" value="Tetratricopeptide repeat domain"/>
    <property type="match status" value="2"/>
</dbReference>